<reference evidence="1" key="1">
    <citation type="submission" date="2022-08" db="EMBL/GenBank/DDBJ databases">
        <title>Genome Sequence of Fusarium decemcellulare.</title>
        <authorList>
            <person name="Buettner E."/>
        </authorList>
    </citation>
    <scope>NUCLEOTIDE SEQUENCE</scope>
    <source>
        <strain evidence="1">Babe19</strain>
    </source>
</reference>
<protein>
    <submittedName>
        <fullName evidence="1">Uncharacterized protein</fullName>
    </submittedName>
</protein>
<dbReference type="Proteomes" id="UP001148629">
    <property type="component" value="Unassembled WGS sequence"/>
</dbReference>
<organism evidence="1 2">
    <name type="scientific">Fusarium decemcellulare</name>
    <dbReference type="NCBI Taxonomy" id="57161"/>
    <lineage>
        <taxon>Eukaryota</taxon>
        <taxon>Fungi</taxon>
        <taxon>Dikarya</taxon>
        <taxon>Ascomycota</taxon>
        <taxon>Pezizomycotina</taxon>
        <taxon>Sordariomycetes</taxon>
        <taxon>Hypocreomycetidae</taxon>
        <taxon>Hypocreales</taxon>
        <taxon>Nectriaceae</taxon>
        <taxon>Fusarium</taxon>
        <taxon>Fusarium decemcellulare species complex</taxon>
    </lineage>
</organism>
<name>A0ACC1RVP7_9HYPO</name>
<dbReference type="EMBL" id="JANRMS010001680">
    <property type="protein sequence ID" value="KAJ3526727.1"/>
    <property type="molecule type" value="Genomic_DNA"/>
</dbReference>
<evidence type="ECO:0000313" key="1">
    <source>
        <dbReference type="EMBL" id="KAJ3526727.1"/>
    </source>
</evidence>
<accession>A0ACC1RVP7</accession>
<proteinExistence type="predicted"/>
<gene>
    <name evidence="1" type="ORF">NM208_g11046</name>
</gene>
<evidence type="ECO:0000313" key="2">
    <source>
        <dbReference type="Proteomes" id="UP001148629"/>
    </source>
</evidence>
<comment type="caution">
    <text evidence="1">The sequence shown here is derived from an EMBL/GenBank/DDBJ whole genome shotgun (WGS) entry which is preliminary data.</text>
</comment>
<sequence>MLMRYAGEGNPSPRRTVAERAAKSLYYPDWFFAAVLLWPGDGELRQARRRMSCVWRFEFPYDTIIYPRGIPFDLQLRRFLGIPGDIDDTEQARLATRAARGLENLVQHAPSDIFTKTITEQPTTLPTDNDNIENNEYEREEARQLAHDSLEDVQQARQKAEDMAQQLRKTEEELKQAHQKQQETDKGLKKALQDLDKIRNELRELSLAHDEAREASESYPGLWQVSKPVV</sequence>
<keyword evidence="2" id="KW-1185">Reference proteome</keyword>